<dbReference type="EMBL" id="BTRK01000004">
    <property type="protein sequence ID" value="GMR50555.1"/>
    <property type="molecule type" value="Genomic_DNA"/>
</dbReference>
<proteinExistence type="predicted"/>
<reference evidence="3" key="1">
    <citation type="submission" date="2022-10" db="EMBL/GenBank/DDBJ databases">
        <title>Genome assembly of Pristionchus species.</title>
        <authorList>
            <person name="Yoshida K."/>
            <person name="Sommer R.J."/>
        </authorList>
    </citation>
    <scope>NUCLEOTIDE SEQUENCE [LARGE SCALE GENOMIC DNA]</scope>
    <source>
        <strain evidence="3">RS5460</strain>
    </source>
</reference>
<evidence type="ECO:0000313" key="2">
    <source>
        <dbReference type="EMBL" id="GMR50555.1"/>
    </source>
</evidence>
<evidence type="ECO:0000313" key="3">
    <source>
        <dbReference type="Proteomes" id="UP001328107"/>
    </source>
</evidence>
<protein>
    <submittedName>
        <fullName evidence="2">Uncharacterized protein</fullName>
    </submittedName>
</protein>
<feature type="region of interest" description="Disordered" evidence="1">
    <location>
        <begin position="1"/>
        <end position="77"/>
    </location>
</feature>
<gene>
    <name evidence="2" type="ORF">PMAYCL1PPCAC_20750</name>
</gene>
<dbReference type="AlphaFoldDB" id="A0AAN5CU56"/>
<keyword evidence="3" id="KW-1185">Reference proteome</keyword>
<name>A0AAN5CU56_9BILA</name>
<feature type="compositionally biased region" description="Basic and acidic residues" evidence="1">
    <location>
        <begin position="65"/>
        <end position="74"/>
    </location>
</feature>
<accession>A0AAN5CU56</accession>
<sequence length="225" mass="25579">MLSRSSTQPSSNNDHSMEESDGEDEPSIKKLKSESDEIRDKEVEVDVESSNDSESGKAEEDDEKEKDKTDKQGDEPSLESRLISIVLEVCNIVKTVKSVMQKMDVMTKKMTGTRMARVFCKALLKLPQLDTWHVMRNKMLANADQIDIYKVVPESERNMFKILEAIQKIERFSGLCDSFYREVSMTGGKSLNSTLVVFSTNKAHRLSADPLCTCFAILKRKDLRR</sequence>
<feature type="compositionally biased region" description="Basic and acidic residues" evidence="1">
    <location>
        <begin position="26"/>
        <end position="44"/>
    </location>
</feature>
<organism evidence="2 3">
    <name type="scientific">Pristionchus mayeri</name>
    <dbReference type="NCBI Taxonomy" id="1317129"/>
    <lineage>
        <taxon>Eukaryota</taxon>
        <taxon>Metazoa</taxon>
        <taxon>Ecdysozoa</taxon>
        <taxon>Nematoda</taxon>
        <taxon>Chromadorea</taxon>
        <taxon>Rhabditida</taxon>
        <taxon>Rhabditina</taxon>
        <taxon>Diplogasteromorpha</taxon>
        <taxon>Diplogasteroidea</taxon>
        <taxon>Neodiplogasteridae</taxon>
        <taxon>Pristionchus</taxon>
    </lineage>
</organism>
<evidence type="ECO:0000256" key="1">
    <source>
        <dbReference type="SAM" id="MobiDB-lite"/>
    </source>
</evidence>
<comment type="caution">
    <text evidence="2">The sequence shown here is derived from an EMBL/GenBank/DDBJ whole genome shotgun (WGS) entry which is preliminary data.</text>
</comment>
<feature type="compositionally biased region" description="Polar residues" evidence="1">
    <location>
        <begin position="1"/>
        <end position="14"/>
    </location>
</feature>
<dbReference type="Proteomes" id="UP001328107">
    <property type="component" value="Unassembled WGS sequence"/>
</dbReference>